<evidence type="ECO:0000259" key="10">
    <source>
        <dbReference type="PROSITE" id="PS50052"/>
    </source>
</evidence>
<dbReference type="CDD" id="cd00071">
    <property type="entry name" value="GMPK"/>
    <property type="match status" value="1"/>
</dbReference>
<keyword evidence="7 9" id="KW-0067">ATP-binding</keyword>
<dbReference type="PANTHER" id="PTHR23117:SF13">
    <property type="entry name" value="GUANYLATE KINASE"/>
    <property type="match status" value="1"/>
</dbReference>
<keyword evidence="6 9" id="KW-0418">Kinase</keyword>
<dbReference type="HAMAP" id="MF_00328">
    <property type="entry name" value="Guanylate_kinase"/>
    <property type="match status" value="1"/>
</dbReference>
<evidence type="ECO:0000256" key="2">
    <source>
        <dbReference type="ARBA" id="ARBA00012961"/>
    </source>
</evidence>
<dbReference type="EC" id="2.7.4.8" evidence="2 9"/>
<name>A0A6J4NZ52_9CYAN</name>
<dbReference type="Gene3D" id="3.40.50.300">
    <property type="entry name" value="P-loop containing nucleotide triphosphate hydrolases"/>
    <property type="match status" value="1"/>
</dbReference>
<evidence type="ECO:0000256" key="8">
    <source>
        <dbReference type="ARBA" id="ARBA00030128"/>
    </source>
</evidence>
<dbReference type="InterPro" id="IPR027417">
    <property type="entry name" value="P-loop_NTPase"/>
</dbReference>
<dbReference type="SMART" id="SM00072">
    <property type="entry name" value="GuKc"/>
    <property type="match status" value="1"/>
</dbReference>
<dbReference type="AlphaFoldDB" id="A0A6J4NZ52"/>
<dbReference type="GO" id="GO:0005829">
    <property type="term" value="C:cytosol"/>
    <property type="evidence" value="ECO:0007669"/>
    <property type="project" value="TreeGrafter"/>
</dbReference>
<evidence type="ECO:0000256" key="5">
    <source>
        <dbReference type="ARBA" id="ARBA00022741"/>
    </source>
</evidence>
<dbReference type="FunFam" id="3.30.63.10:FF:000002">
    <property type="entry name" value="Guanylate kinase 1"/>
    <property type="match status" value="1"/>
</dbReference>
<dbReference type="Gene3D" id="3.30.63.10">
    <property type="entry name" value="Guanylate Kinase phosphate binding domain"/>
    <property type="match status" value="1"/>
</dbReference>
<evidence type="ECO:0000256" key="1">
    <source>
        <dbReference type="ARBA" id="ARBA00005790"/>
    </source>
</evidence>
<accession>A0A6J4NZ52</accession>
<keyword evidence="9" id="KW-0963">Cytoplasm</keyword>
<comment type="catalytic activity">
    <reaction evidence="9">
        <text>GMP + ATP = GDP + ADP</text>
        <dbReference type="Rhea" id="RHEA:20780"/>
        <dbReference type="ChEBI" id="CHEBI:30616"/>
        <dbReference type="ChEBI" id="CHEBI:58115"/>
        <dbReference type="ChEBI" id="CHEBI:58189"/>
        <dbReference type="ChEBI" id="CHEBI:456216"/>
        <dbReference type="EC" id="2.7.4.8"/>
    </reaction>
</comment>
<evidence type="ECO:0000256" key="6">
    <source>
        <dbReference type="ARBA" id="ARBA00022777"/>
    </source>
</evidence>
<evidence type="ECO:0000256" key="9">
    <source>
        <dbReference type="HAMAP-Rule" id="MF_00328"/>
    </source>
</evidence>
<feature type="binding site" evidence="9">
    <location>
        <begin position="9"/>
        <end position="16"/>
    </location>
    <ligand>
        <name>ATP</name>
        <dbReference type="ChEBI" id="CHEBI:30616"/>
    </ligand>
</feature>
<protein>
    <recommendedName>
        <fullName evidence="3 9">Guanylate kinase</fullName>
        <ecNumber evidence="2 9">2.7.4.8</ecNumber>
    </recommendedName>
    <alternativeName>
        <fullName evidence="8 9">GMP kinase</fullName>
    </alternativeName>
</protein>
<organism evidence="11">
    <name type="scientific">uncultured Leptolyngbya sp</name>
    <dbReference type="NCBI Taxonomy" id="332963"/>
    <lineage>
        <taxon>Bacteria</taxon>
        <taxon>Bacillati</taxon>
        <taxon>Cyanobacteriota</taxon>
        <taxon>Cyanophyceae</taxon>
        <taxon>Leptolyngbyales</taxon>
        <taxon>Leptolyngbyaceae</taxon>
        <taxon>Leptolyngbya group</taxon>
        <taxon>Leptolyngbya</taxon>
        <taxon>environmental samples</taxon>
    </lineage>
</organism>
<dbReference type="InterPro" id="IPR020590">
    <property type="entry name" value="Guanylate_kinase_CS"/>
</dbReference>
<feature type="domain" description="Guanylate kinase-like" evidence="10">
    <location>
        <begin position="2"/>
        <end position="180"/>
    </location>
</feature>
<proteinExistence type="inferred from homology"/>
<dbReference type="GO" id="GO:0004385">
    <property type="term" value="F:GMP kinase activity"/>
    <property type="evidence" value="ECO:0007669"/>
    <property type="project" value="UniProtKB-UniRule"/>
</dbReference>
<dbReference type="PROSITE" id="PS00856">
    <property type="entry name" value="GUANYLATE_KINASE_1"/>
    <property type="match status" value="1"/>
</dbReference>
<dbReference type="Pfam" id="PF00625">
    <property type="entry name" value="Guanylate_kin"/>
    <property type="match status" value="1"/>
</dbReference>
<gene>
    <name evidence="9" type="primary">gmk</name>
    <name evidence="11" type="ORF">AVDCRST_MAG94-5839</name>
</gene>
<comment type="similarity">
    <text evidence="1 9">Belongs to the guanylate kinase family.</text>
</comment>
<dbReference type="NCBIfam" id="TIGR03263">
    <property type="entry name" value="guanyl_kin"/>
    <property type="match status" value="1"/>
</dbReference>
<dbReference type="EMBL" id="CADCTY010002014">
    <property type="protein sequence ID" value="CAA9399630.1"/>
    <property type="molecule type" value="Genomic_DNA"/>
</dbReference>
<keyword evidence="5 9" id="KW-0547">Nucleotide-binding</keyword>
<dbReference type="InterPro" id="IPR008144">
    <property type="entry name" value="Guanylate_kin-like_dom"/>
</dbReference>
<evidence type="ECO:0000256" key="4">
    <source>
        <dbReference type="ARBA" id="ARBA00022679"/>
    </source>
</evidence>
<dbReference type="InterPro" id="IPR008145">
    <property type="entry name" value="GK/Ca_channel_bsu"/>
</dbReference>
<dbReference type="PROSITE" id="PS50052">
    <property type="entry name" value="GUANYLATE_KINASE_2"/>
    <property type="match status" value="1"/>
</dbReference>
<keyword evidence="4 9" id="KW-0808">Transferase</keyword>
<evidence type="ECO:0000256" key="3">
    <source>
        <dbReference type="ARBA" id="ARBA00016296"/>
    </source>
</evidence>
<evidence type="ECO:0000256" key="7">
    <source>
        <dbReference type="ARBA" id="ARBA00022840"/>
    </source>
</evidence>
<comment type="function">
    <text evidence="9">Essential for recycling GMP and indirectly, cGMP.</text>
</comment>
<dbReference type="PANTHER" id="PTHR23117">
    <property type="entry name" value="GUANYLATE KINASE-RELATED"/>
    <property type="match status" value="1"/>
</dbReference>
<dbReference type="InterPro" id="IPR017665">
    <property type="entry name" value="Guanylate_kinase"/>
</dbReference>
<reference evidence="11" key="1">
    <citation type="submission" date="2020-02" db="EMBL/GenBank/DDBJ databases">
        <authorList>
            <person name="Meier V. D."/>
        </authorList>
    </citation>
    <scope>NUCLEOTIDE SEQUENCE</scope>
    <source>
        <strain evidence="11">AVDCRST_MAG94</strain>
    </source>
</reference>
<comment type="subcellular location">
    <subcellularLocation>
        <location evidence="9">Cytoplasm</location>
    </subcellularLocation>
</comment>
<evidence type="ECO:0000313" key="11">
    <source>
        <dbReference type="EMBL" id="CAA9399630.1"/>
    </source>
</evidence>
<dbReference type="SUPFAM" id="SSF52540">
    <property type="entry name" value="P-loop containing nucleoside triphosphate hydrolases"/>
    <property type="match status" value="1"/>
</dbReference>
<dbReference type="GO" id="GO:0005524">
    <property type="term" value="F:ATP binding"/>
    <property type="evidence" value="ECO:0007669"/>
    <property type="project" value="UniProtKB-UniRule"/>
</dbReference>
<sequence length="185" mass="20639">MSALIVLTGPSGVGKGTLLRSLIQRHPELYLSVSVTTRSPRPGEIDGKNYYFVSRSTFERMVANGELLEWADFAGNLYGTPRKAVEDQIRQGNRVILEIELQGARQIRKNFPAALQIFILPPSLLELEDRIRHRAQDSEEAIVRRLQSARTEIAAADEFDICIVNDDIAKALDRIEATLFATAAC</sequence>